<keyword evidence="1" id="KW-0472">Membrane</keyword>
<evidence type="ECO:0000313" key="2">
    <source>
        <dbReference type="EMBL" id="KAF2637283.1"/>
    </source>
</evidence>
<name>A0A6A6RSC8_9PLEO</name>
<sequence>MMLIILSFFLQLGKLMLGCDVRHFVYVVTFGLTIISFCPYIIRALITFTLFVLGLFTSDFFFIFIAFFLGTIVILYASTRTRETGSYQDAVYVRGVGVVQARDEGEYARTFRA</sequence>
<dbReference type="AlphaFoldDB" id="A0A6A6RSC8"/>
<evidence type="ECO:0000313" key="3">
    <source>
        <dbReference type="Proteomes" id="UP000799753"/>
    </source>
</evidence>
<reference evidence="2" key="1">
    <citation type="journal article" date="2020" name="Stud. Mycol.">
        <title>101 Dothideomycetes genomes: a test case for predicting lifestyles and emergence of pathogens.</title>
        <authorList>
            <person name="Haridas S."/>
            <person name="Albert R."/>
            <person name="Binder M."/>
            <person name="Bloem J."/>
            <person name="Labutti K."/>
            <person name="Salamov A."/>
            <person name="Andreopoulos B."/>
            <person name="Baker S."/>
            <person name="Barry K."/>
            <person name="Bills G."/>
            <person name="Bluhm B."/>
            <person name="Cannon C."/>
            <person name="Castanera R."/>
            <person name="Culley D."/>
            <person name="Daum C."/>
            <person name="Ezra D."/>
            <person name="Gonzalez J."/>
            <person name="Henrissat B."/>
            <person name="Kuo A."/>
            <person name="Liang C."/>
            <person name="Lipzen A."/>
            <person name="Lutzoni F."/>
            <person name="Magnuson J."/>
            <person name="Mondo S."/>
            <person name="Nolan M."/>
            <person name="Ohm R."/>
            <person name="Pangilinan J."/>
            <person name="Park H.-J."/>
            <person name="Ramirez L."/>
            <person name="Alfaro M."/>
            <person name="Sun H."/>
            <person name="Tritt A."/>
            <person name="Yoshinaga Y."/>
            <person name="Zwiers L.-H."/>
            <person name="Turgeon B."/>
            <person name="Goodwin S."/>
            <person name="Spatafora J."/>
            <person name="Crous P."/>
            <person name="Grigoriev I."/>
        </authorList>
    </citation>
    <scope>NUCLEOTIDE SEQUENCE</scope>
    <source>
        <strain evidence="2">CBS 473.64</strain>
    </source>
</reference>
<evidence type="ECO:0000256" key="1">
    <source>
        <dbReference type="SAM" id="Phobius"/>
    </source>
</evidence>
<accession>A0A6A6RSC8</accession>
<gene>
    <name evidence="2" type="ORF">P280DRAFT_521433</name>
</gene>
<feature type="transmembrane region" description="Helical" evidence="1">
    <location>
        <begin position="60"/>
        <end position="78"/>
    </location>
</feature>
<organism evidence="2 3">
    <name type="scientific">Massarina eburnea CBS 473.64</name>
    <dbReference type="NCBI Taxonomy" id="1395130"/>
    <lineage>
        <taxon>Eukaryota</taxon>
        <taxon>Fungi</taxon>
        <taxon>Dikarya</taxon>
        <taxon>Ascomycota</taxon>
        <taxon>Pezizomycotina</taxon>
        <taxon>Dothideomycetes</taxon>
        <taxon>Pleosporomycetidae</taxon>
        <taxon>Pleosporales</taxon>
        <taxon>Massarineae</taxon>
        <taxon>Massarinaceae</taxon>
        <taxon>Massarina</taxon>
    </lineage>
</organism>
<proteinExistence type="predicted"/>
<keyword evidence="1" id="KW-1133">Transmembrane helix</keyword>
<keyword evidence="1" id="KW-0812">Transmembrane</keyword>
<dbReference type="EMBL" id="MU006794">
    <property type="protein sequence ID" value="KAF2637283.1"/>
    <property type="molecule type" value="Genomic_DNA"/>
</dbReference>
<keyword evidence="3" id="KW-1185">Reference proteome</keyword>
<dbReference type="Proteomes" id="UP000799753">
    <property type="component" value="Unassembled WGS sequence"/>
</dbReference>
<protein>
    <submittedName>
        <fullName evidence="2">Uncharacterized protein</fullName>
    </submittedName>
</protein>
<feature type="transmembrane region" description="Helical" evidence="1">
    <location>
        <begin position="28"/>
        <end position="53"/>
    </location>
</feature>